<dbReference type="GO" id="GO:0005737">
    <property type="term" value="C:cytoplasm"/>
    <property type="evidence" value="ECO:0007669"/>
    <property type="project" value="UniProtKB-SubCell"/>
</dbReference>
<dbReference type="RefSeq" id="WP_126807775.1">
    <property type="nucleotide sequence ID" value="NZ_NGKA01000005.1"/>
</dbReference>
<comment type="caution">
    <text evidence="9">The sequence shown here is derived from an EMBL/GenBank/DDBJ whole genome shotgun (WGS) entry which is preliminary data.</text>
</comment>
<dbReference type="InterPro" id="IPR036662">
    <property type="entry name" value="PTS_EIIA_man-typ_sf"/>
</dbReference>
<dbReference type="EMBL" id="NGKA01000005">
    <property type="protein sequence ID" value="RSU13502.1"/>
    <property type="molecule type" value="Genomic_DNA"/>
</dbReference>
<evidence type="ECO:0000256" key="2">
    <source>
        <dbReference type="ARBA" id="ARBA00022448"/>
    </source>
</evidence>
<protein>
    <recommendedName>
        <fullName evidence="8">PTS EIIA type-4 domain-containing protein</fullName>
    </recommendedName>
</protein>
<dbReference type="PANTHER" id="PTHR33799:SF1">
    <property type="entry name" value="PTS SYSTEM MANNOSE-SPECIFIC EIIAB COMPONENT-RELATED"/>
    <property type="match status" value="1"/>
</dbReference>
<dbReference type="InterPro" id="IPR033887">
    <property type="entry name" value="PTS_IIA_man"/>
</dbReference>
<dbReference type="SUPFAM" id="SSF53062">
    <property type="entry name" value="PTS system fructose IIA component-like"/>
    <property type="match status" value="1"/>
</dbReference>
<feature type="domain" description="PTS EIIA type-4" evidence="8">
    <location>
        <begin position="3"/>
        <end position="128"/>
    </location>
</feature>
<keyword evidence="3" id="KW-0963">Cytoplasm</keyword>
<dbReference type="Pfam" id="PF03610">
    <property type="entry name" value="EIIA-man"/>
    <property type="match status" value="1"/>
</dbReference>
<gene>
    <name evidence="9" type="ORF">CBF29_04410</name>
</gene>
<keyword evidence="7" id="KW-0418">Kinase</keyword>
<dbReference type="InterPro" id="IPR051471">
    <property type="entry name" value="Bacterial_PTS_sugar_comp"/>
</dbReference>
<keyword evidence="6" id="KW-0598">Phosphotransferase system</keyword>
<keyword evidence="10" id="KW-1185">Reference proteome</keyword>
<sequence length="145" mass="15697">MKEVAVLVASHGRFAEAALESAEMIVGKQENCGCLSVEMDVNLKEAIEEMQSILDGLETSAGTVVLVDLFGGTPSNVSGNIVLKNDKILAISGLNLPMLIQLLLNRHMSLDELAEDLEKTYLSGFTNITEVLSKEDNNEDECEVL</sequence>
<dbReference type="GO" id="GO:0016020">
    <property type="term" value="C:membrane"/>
    <property type="evidence" value="ECO:0007669"/>
    <property type="project" value="InterPro"/>
</dbReference>
<evidence type="ECO:0000256" key="5">
    <source>
        <dbReference type="ARBA" id="ARBA00022679"/>
    </source>
</evidence>
<dbReference type="Gene3D" id="3.40.50.510">
    <property type="entry name" value="Phosphotransferase system, mannose-type IIA component"/>
    <property type="match status" value="1"/>
</dbReference>
<evidence type="ECO:0000313" key="10">
    <source>
        <dbReference type="Proteomes" id="UP000287605"/>
    </source>
</evidence>
<proteinExistence type="predicted"/>
<keyword evidence="5" id="KW-0808">Transferase</keyword>
<evidence type="ECO:0000256" key="6">
    <source>
        <dbReference type="ARBA" id="ARBA00022683"/>
    </source>
</evidence>
<evidence type="ECO:0000313" key="9">
    <source>
        <dbReference type="EMBL" id="RSU13502.1"/>
    </source>
</evidence>
<dbReference type="AlphaFoldDB" id="A0A430AZS2"/>
<dbReference type="GO" id="GO:0016301">
    <property type="term" value="F:kinase activity"/>
    <property type="evidence" value="ECO:0007669"/>
    <property type="project" value="UniProtKB-KW"/>
</dbReference>
<evidence type="ECO:0000256" key="7">
    <source>
        <dbReference type="ARBA" id="ARBA00022777"/>
    </source>
</evidence>
<comment type="subcellular location">
    <subcellularLocation>
        <location evidence="1">Cytoplasm</location>
    </subcellularLocation>
</comment>
<dbReference type="CDD" id="cd00006">
    <property type="entry name" value="PTS_IIA_man"/>
    <property type="match status" value="1"/>
</dbReference>
<dbReference type="OrthoDB" id="9799827at2"/>
<keyword evidence="4" id="KW-0762">Sugar transport</keyword>
<evidence type="ECO:0000256" key="1">
    <source>
        <dbReference type="ARBA" id="ARBA00004496"/>
    </source>
</evidence>
<evidence type="ECO:0000256" key="3">
    <source>
        <dbReference type="ARBA" id="ARBA00022490"/>
    </source>
</evidence>
<dbReference type="InterPro" id="IPR004701">
    <property type="entry name" value="PTS_EIIA_man-typ"/>
</dbReference>
<dbReference type="PROSITE" id="PS51096">
    <property type="entry name" value="PTS_EIIA_TYPE_4"/>
    <property type="match status" value="1"/>
</dbReference>
<accession>A0A430AZS2</accession>
<name>A0A430AZS2_9ENTE</name>
<dbReference type="Proteomes" id="UP000287605">
    <property type="component" value="Unassembled WGS sequence"/>
</dbReference>
<dbReference type="PANTHER" id="PTHR33799">
    <property type="entry name" value="PTS PERMEASE-RELATED-RELATED"/>
    <property type="match status" value="1"/>
</dbReference>
<evidence type="ECO:0000259" key="8">
    <source>
        <dbReference type="PROSITE" id="PS51096"/>
    </source>
</evidence>
<dbReference type="GO" id="GO:0009401">
    <property type="term" value="P:phosphoenolpyruvate-dependent sugar phosphotransferase system"/>
    <property type="evidence" value="ECO:0007669"/>
    <property type="project" value="UniProtKB-KW"/>
</dbReference>
<organism evidence="9 10">
    <name type="scientific">Vagococcus elongatus</name>
    <dbReference type="NCBI Taxonomy" id="180344"/>
    <lineage>
        <taxon>Bacteria</taxon>
        <taxon>Bacillati</taxon>
        <taxon>Bacillota</taxon>
        <taxon>Bacilli</taxon>
        <taxon>Lactobacillales</taxon>
        <taxon>Enterococcaceae</taxon>
        <taxon>Vagococcus</taxon>
    </lineage>
</organism>
<evidence type="ECO:0000256" key="4">
    <source>
        <dbReference type="ARBA" id="ARBA00022597"/>
    </source>
</evidence>
<reference evidence="9 10" key="1">
    <citation type="submission" date="2017-05" db="EMBL/GenBank/DDBJ databases">
        <title>Vagococcus spp. assemblies.</title>
        <authorList>
            <person name="Gulvik C.A."/>
        </authorList>
    </citation>
    <scope>NUCLEOTIDE SEQUENCE [LARGE SCALE GENOMIC DNA]</scope>
    <source>
        <strain evidence="9 10">CCUG 51432</strain>
    </source>
</reference>
<keyword evidence="2" id="KW-0813">Transport</keyword>